<evidence type="ECO:0000256" key="5">
    <source>
        <dbReference type="ARBA" id="ARBA00022989"/>
    </source>
</evidence>
<keyword evidence="3 7" id="KW-0808">Transferase</keyword>
<keyword evidence="5 7" id="KW-1133">Transmembrane helix</keyword>
<dbReference type="NCBIfam" id="TIGR00544">
    <property type="entry name" value="lgt"/>
    <property type="match status" value="1"/>
</dbReference>
<comment type="function">
    <text evidence="7">Catalyzes the transfer of the diacylglyceryl group from phosphatidylglycerol to the sulfhydryl group of the N-terminal cysteine of a prolipoprotein, the first step in the formation of mature lipoproteins.</text>
</comment>
<feature type="transmembrane region" description="Helical" evidence="7">
    <location>
        <begin position="228"/>
        <end position="248"/>
    </location>
</feature>
<dbReference type="GO" id="GO:0008961">
    <property type="term" value="F:phosphatidylglycerol-prolipoprotein diacylglyceryl transferase activity"/>
    <property type="evidence" value="ECO:0007669"/>
    <property type="project" value="UniProtKB-UniRule"/>
</dbReference>
<feature type="transmembrane region" description="Helical" evidence="7">
    <location>
        <begin position="203"/>
        <end position="221"/>
    </location>
</feature>
<evidence type="ECO:0000256" key="2">
    <source>
        <dbReference type="ARBA" id="ARBA00022475"/>
    </source>
</evidence>
<gene>
    <name evidence="7 8" type="primary">lgt</name>
    <name evidence="8" type="ORF">DRH29_02385</name>
</gene>
<feature type="binding site" evidence="7">
    <location>
        <position position="162"/>
    </location>
    <ligand>
        <name>a 1,2-diacyl-sn-glycero-3-phospho-(1'-sn-glycerol)</name>
        <dbReference type="ChEBI" id="CHEBI:64716"/>
    </ligand>
</feature>
<keyword evidence="2 7" id="KW-1003">Cell membrane</keyword>
<feature type="transmembrane region" description="Helical" evidence="7">
    <location>
        <begin position="254"/>
        <end position="276"/>
    </location>
</feature>
<evidence type="ECO:0000256" key="1">
    <source>
        <dbReference type="ARBA" id="ARBA00007150"/>
    </source>
</evidence>
<dbReference type="Pfam" id="PF01790">
    <property type="entry name" value="LGT"/>
    <property type="match status" value="1"/>
</dbReference>
<feature type="transmembrane region" description="Helical" evidence="7">
    <location>
        <begin position="5"/>
        <end position="26"/>
    </location>
</feature>
<dbReference type="HAMAP" id="MF_01147">
    <property type="entry name" value="Lgt"/>
    <property type="match status" value="1"/>
</dbReference>
<name>A0A420ZCN9_UNCK3</name>
<feature type="transmembrane region" description="Helical" evidence="7">
    <location>
        <begin position="146"/>
        <end position="167"/>
    </location>
</feature>
<comment type="pathway">
    <text evidence="7">Protein modification; lipoprotein biosynthesis (diacylglyceryl transfer).</text>
</comment>
<dbReference type="GO" id="GO:0005886">
    <property type="term" value="C:plasma membrane"/>
    <property type="evidence" value="ECO:0007669"/>
    <property type="project" value="UniProtKB-SubCell"/>
</dbReference>
<dbReference type="EC" id="2.5.1.145" evidence="7"/>
<sequence>MDKKFLKYALGATLIVVIYFILAPYFAGDKIVDAVAFEVGPVSVRWYGMLIALSILIGYFVVVRSLAGSRNLNADLLLNVVIWGLVGGIVGARLMFVILKWPLYIDNLAEIVLITQGGLSIHGAILGGALTTLWATKIYKLDFKKVADVFVPAIILGQAIGRFGNFFNQEAFGGPTNLPWKMYVSPQSRPLGLEEFTHFHPTFLYEAVGSFIIFFILLRLLKLRLKDGGVLAWYLILYSSLRFAVEFVRIDSDHWWFLTIAQWASLAIIALSVWWLRQKSPLNQFKNRDE</sequence>
<evidence type="ECO:0000256" key="4">
    <source>
        <dbReference type="ARBA" id="ARBA00022692"/>
    </source>
</evidence>
<evidence type="ECO:0000256" key="6">
    <source>
        <dbReference type="ARBA" id="ARBA00023136"/>
    </source>
</evidence>
<dbReference type="AlphaFoldDB" id="A0A420ZCN9"/>
<comment type="similarity">
    <text evidence="1 7">Belongs to the Lgt family.</text>
</comment>
<comment type="caution">
    <text evidence="8">The sequence shown here is derived from an EMBL/GenBank/DDBJ whole genome shotgun (WGS) entry which is preliminary data.</text>
</comment>
<feature type="transmembrane region" description="Helical" evidence="7">
    <location>
        <begin position="111"/>
        <end position="134"/>
    </location>
</feature>
<evidence type="ECO:0000313" key="9">
    <source>
        <dbReference type="Proteomes" id="UP000281261"/>
    </source>
</evidence>
<organism evidence="8 9">
    <name type="scientific">candidate division Kazan bacterium</name>
    <dbReference type="NCBI Taxonomy" id="2202143"/>
    <lineage>
        <taxon>Bacteria</taxon>
        <taxon>Bacteria division Kazan-3B-28</taxon>
    </lineage>
</organism>
<feature type="transmembrane region" description="Helical" evidence="7">
    <location>
        <begin position="76"/>
        <end position="99"/>
    </location>
</feature>
<keyword evidence="6 7" id="KW-0472">Membrane</keyword>
<dbReference type="EMBL" id="QMNG01000006">
    <property type="protein sequence ID" value="RLC37315.1"/>
    <property type="molecule type" value="Genomic_DNA"/>
</dbReference>
<dbReference type="PANTHER" id="PTHR30589">
    <property type="entry name" value="PROLIPOPROTEIN DIACYLGLYCERYL TRANSFERASE"/>
    <property type="match status" value="1"/>
</dbReference>
<keyword evidence="4 7" id="KW-0812">Transmembrane</keyword>
<evidence type="ECO:0000256" key="7">
    <source>
        <dbReference type="HAMAP-Rule" id="MF_01147"/>
    </source>
</evidence>
<reference evidence="8 9" key="1">
    <citation type="submission" date="2018-06" db="EMBL/GenBank/DDBJ databases">
        <title>Extensive metabolic versatility and redundancy in microbially diverse, dynamic hydrothermal sediments.</title>
        <authorList>
            <person name="Dombrowski N."/>
            <person name="Teske A."/>
            <person name="Baker B.J."/>
        </authorList>
    </citation>
    <scope>NUCLEOTIDE SEQUENCE [LARGE SCALE GENOMIC DNA]</scope>
    <source>
        <strain evidence="8">B79_G16</strain>
    </source>
</reference>
<keyword evidence="8" id="KW-0449">Lipoprotein</keyword>
<dbReference type="GO" id="GO:0042158">
    <property type="term" value="P:lipoprotein biosynthetic process"/>
    <property type="evidence" value="ECO:0007669"/>
    <property type="project" value="UniProtKB-UniRule"/>
</dbReference>
<dbReference type="PROSITE" id="PS01311">
    <property type="entry name" value="LGT"/>
    <property type="match status" value="1"/>
</dbReference>
<dbReference type="PANTHER" id="PTHR30589:SF0">
    <property type="entry name" value="PHOSPHATIDYLGLYCEROL--PROLIPOPROTEIN DIACYLGLYCERYL TRANSFERASE"/>
    <property type="match status" value="1"/>
</dbReference>
<evidence type="ECO:0000313" key="8">
    <source>
        <dbReference type="EMBL" id="RLC37315.1"/>
    </source>
</evidence>
<feature type="transmembrane region" description="Helical" evidence="7">
    <location>
        <begin position="46"/>
        <end position="64"/>
    </location>
</feature>
<dbReference type="InterPro" id="IPR001640">
    <property type="entry name" value="Lgt"/>
</dbReference>
<comment type="catalytic activity">
    <reaction evidence="7">
        <text>L-cysteinyl-[prolipoprotein] + a 1,2-diacyl-sn-glycero-3-phospho-(1'-sn-glycerol) = an S-1,2-diacyl-sn-glyceryl-L-cysteinyl-[prolipoprotein] + sn-glycerol 1-phosphate + H(+)</text>
        <dbReference type="Rhea" id="RHEA:56712"/>
        <dbReference type="Rhea" id="RHEA-COMP:14679"/>
        <dbReference type="Rhea" id="RHEA-COMP:14680"/>
        <dbReference type="ChEBI" id="CHEBI:15378"/>
        <dbReference type="ChEBI" id="CHEBI:29950"/>
        <dbReference type="ChEBI" id="CHEBI:57685"/>
        <dbReference type="ChEBI" id="CHEBI:64716"/>
        <dbReference type="ChEBI" id="CHEBI:140658"/>
        <dbReference type="EC" id="2.5.1.145"/>
    </reaction>
</comment>
<protein>
    <recommendedName>
        <fullName evidence="7">Phosphatidylglycerol--prolipoprotein diacylglyceryl transferase</fullName>
        <ecNumber evidence="7">2.5.1.145</ecNumber>
    </recommendedName>
</protein>
<proteinExistence type="inferred from homology"/>
<comment type="subcellular location">
    <subcellularLocation>
        <location evidence="7">Cell membrane</location>
        <topology evidence="7">Multi-pass membrane protein</topology>
    </subcellularLocation>
</comment>
<dbReference type="UniPathway" id="UPA00664"/>
<accession>A0A420ZCN9</accession>
<dbReference type="Proteomes" id="UP000281261">
    <property type="component" value="Unassembled WGS sequence"/>
</dbReference>
<evidence type="ECO:0000256" key="3">
    <source>
        <dbReference type="ARBA" id="ARBA00022679"/>
    </source>
</evidence>